<sequence length="256" mass="27350">MSARTPDHGALDHFVAKWQRREPEMALAEPFCPSAERLRFRAWGALVHELREAVFELSDPAVTAAKSRWWAEELLALADGQGRHPLAAALQEAAVPWPALASAVLATATAEAGRPGDTAAALAQLRPLAEALANAEAALFGAEVGDAGAVAVHLLLHRLPEGLGAEDQARLPLHLLARHGLDASAVAAGRGGALLRDWGRELQAVLPSPKPGQALFRRLRTGFDRARLGRLARGPRFDAPAALPTVLRAWRLARAR</sequence>
<evidence type="ECO:0000313" key="2">
    <source>
        <dbReference type="Proteomes" id="UP000322165"/>
    </source>
</evidence>
<organism evidence="1 2">
    <name type="scientific">Arenimonas fontis</name>
    <dbReference type="NCBI Taxonomy" id="2608255"/>
    <lineage>
        <taxon>Bacteria</taxon>
        <taxon>Pseudomonadati</taxon>
        <taxon>Pseudomonadota</taxon>
        <taxon>Gammaproteobacteria</taxon>
        <taxon>Lysobacterales</taxon>
        <taxon>Lysobacteraceae</taxon>
        <taxon>Arenimonas</taxon>
    </lineage>
</organism>
<accession>A0A5B2ZEN6</accession>
<dbReference type="EMBL" id="VUOD01000002">
    <property type="protein sequence ID" value="KAA2285491.1"/>
    <property type="molecule type" value="Genomic_DNA"/>
</dbReference>
<protein>
    <recommendedName>
        <fullName evidence="3">Phytoene synthase</fullName>
    </recommendedName>
</protein>
<dbReference type="RefSeq" id="WP_149859593.1">
    <property type="nucleotide sequence ID" value="NZ_VUOD01000002.1"/>
</dbReference>
<reference evidence="1 2" key="2">
    <citation type="submission" date="2019-09" db="EMBL/GenBank/DDBJ databases">
        <authorList>
            <person name="Mazur A."/>
        </authorList>
    </citation>
    <scope>NUCLEOTIDE SEQUENCE [LARGE SCALE GENOMIC DNA]</scope>
    <source>
        <strain evidence="1 2">3729k</strain>
    </source>
</reference>
<proteinExistence type="predicted"/>
<evidence type="ECO:0000313" key="1">
    <source>
        <dbReference type="EMBL" id="KAA2285491.1"/>
    </source>
</evidence>
<reference evidence="1 2" key="1">
    <citation type="submission" date="2019-09" db="EMBL/GenBank/DDBJ databases">
        <title>Arenimonas chukotkensis sp. nov., a bacterium isolated from Chukotka hot spring, Arctic region, Russia.</title>
        <authorList>
            <person name="Zayulina K.S."/>
            <person name="Prokofeva M.I."/>
            <person name="Elcheninov A.G."/>
            <person name="Novikov A."/>
            <person name="Kochetkova T.V."/>
            <person name="Kublanov I.V."/>
        </authorList>
    </citation>
    <scope>NUCLEOTIDE SEQUENCE [LARGE SCALE GENOMIC DNA]</scope>
    <source>
        <strain evidence="1 2">3729k</strain>
    </source>
</reference>
<comment type="caution">
    <text evidence="1">The sequence shown here is derived from an EMBL/GenBank/DDBJ whole genome shotgun (WGS) entry which is preliminary data.</text>
</comment>
<dbReference type="Proteomes" id="UP000322165">
    <property type="component" value="Unassembled WGS sequence"/>
</dbReference>
<dbReference type="AlphaFoldDB" id="A0A5B2ZEN6"/>
<keyword evidence="2" id="KW-1185">Reference proteome</keyword>
<gene>
    <name evidence="1" type="ORF">F0415_02300</name>
</gene>
<evidence type="ECO:0008006" key="3">
    <source>
        <dbReference type="Google" id="ProtNLM"/>
    </source>
</evidence>
<name>A0A5B2ZEN6_9GAMM</name>